<keyword evidence="5 9" id="KW-1133">Transmembrane helix</keyword>
<evidence type="ECO:0000313" key="12">
    <source>
        <dbReference type="Proteomes" id="UP000002280"/>
    </source>
</evidence>
<dbReference type="Pfam" id="PF16556">
    <property type="entry name" value="IL17R_fnIII_D1"/>
    <property type="match status" value="1"/>
</dbReference>
<dbReference type="PANTHER" id="PTHR15583:SF11">
    <property type="entry name" value="INTERLEUKIN-17 RECEPTOR B"/>
    <property type="match status" value="1"/>
</dbReference>
<feature type="transmembrane region" description="Helical" evidence="9">
    <location>
        <begin position="252"/>
        <end position="274"/>
    </location>
</feature>
<dbReference type="RefSeq" id="XP_056660146.1">
    <property type="nucleotide sequence ID" value="XM_056804168.1"/>
</dbReference>
<dbReference type="GeneTree" id="ENSGT00940000161145"/>
<dbReference type="InterPro" id="IPR038683">
    <property type="entry name" value="IL17RA/B_FnIII-like_1_sf"/>
</dbReference>
<evidence type="ECO:0000256" key="4">
    <source>
        <dbReference type="ARBA" id="ARBA00022729"/>
    </source>
</evidence>
<dbReference type="FunFam" id="3.40.50.11530:FF:000004">
    <property type="entry name" value="Interleukin 17 receptor B"/>
    <property type="match status" value="1"/>
</dbReference>
<feature type="domain" description="SEFIR" evidence="10">
    <location>
        <begin position="292"/>
        <end position="437"/>
    </location>
</feature>
<dbReference type="GeneID" id="100014269"/>
<evidence type="ECO:0000256" key="9">
    <source>
        <dbReference type="SAM" id="Phobius"/>
    </source>
</evidence>
<keyword evidence="8" id="KW-0325">Glycoprotein</keyword>
<evidence type="ECO:0000256" key="1">
    <source>
        <dbReference type="ARBA" id="ARBA00004251"/>
    </source>
</evidence>
<keyword evidence="6 9" id="KW-0472">Membrane</keyword>
<evidence type="ECO:0000259" key="10">
    <source>
        <dbReference type="PROSITE" id="PS51534"/>
    </source>
</evidence>
<proteinExistence type="predicted"/>
<keyword evidence="4" id="KW-0732">Signal</keyword>
<dbReference type="HOGENOM" id="CLU_037593_0_0_1"/>
<dbReference type="PANTHER" id="PTHR15583">
    <property type="entry name" value="INTERLEUKIN-17 RECEPTOR"/>
    <property type="match status" value="1"/>
</dbReference>
<dbReference type="GO" id="GO:0005886">
    <property type="term" value="C:plasma membrane"/>
    <property type="evidence" value="ECO:0007669"/>
    <property type="project" value="UniProtKB-SubCell"/>
</dbReference>
<accession>F6Q0J4</accession>
<dbReference type="InterPro" id="IPR013568">
    <property type="entry name" value="SEFIR_dom"/>
</dbReference>
<dbReference type="CTD" id="55540"/>
<evidence type="ECO:0000313" key="11">
    <source>
        <dbReference type="Ensembl" id="ENSMODP00000015668.3"/>
    </source>
</evidence>
<dbReference type="InterPro" id="IPR043046">
    <property type="entry name" value="IL17RA/B_FnIII-like_2_sf"/>
</dbReference>
<dbReference type="AlphaFoldDB" id="F6Q0J4"/>
<evidence type="ECO:0000256" key="7">
    <source>
        <dbReference type="ARBA" id="ARBA00023170"/>
    </source>
</evidence>
<evidence type="ECO:0000256" key="8">
    <source>
        <dbReference type="ARBA" id="ARBA00023180"/>
    </source>
</evidence>
<dbReference type="Gene3D" id="3.40.50.11530">
    <property type="match status" value="1"/>
</dbReference>
<dbReference type="Gene3D" id="2.60.40.2150">
    <property type="entry name" value="Interleukin-17 receptor A/B, fibronectin-III-like domain 2"/>
    <property type="match status" value="1"/>
</dbReference>
<dbReference type="Bgee" id="ENSMODG00000012517">
    <property type="expression patterns" value="Expressed in testis and 18 other cell types or tissues"/>
</dbReference>
<keyword evidence="7" id="KW-0675">Receptor</keyword>
<dbReference type="InterPro" id="IPR032356">
    <property type="entry name" value="IL17R_A/B_N"/>
</dbReference>
<dbReference type="RefSeq" id="XP_007500673.1">
    <property type="nucleotide sequence ID" value="XM_007500611.3"/>
</dbReference>
<dbReference type="Gene3D" id="2.60.40.2160">
    <property type="entry name" value="Interleukin-17 receptor A/B, fibronectin-III-like domain 1"/>
    <property type="match status" value="1"/>
</dbReference>
<reference evidence="11 12" key="1">
    <citation type="journal article" date="2007" name="Nature">
        <title>Genome of the marsupial Monodelphis domestica reveals innovation in non-coding sequences.</title>
        <authorList>
            <person name="Mikkelsen T.S."/>
            <person name="Wakefield M.J."/>
            <person name="Aken B."/>
            <person name="Amemiya C.T."/>
            <person name="Chang J.L."/>
            <person name="Duke S."/>
            <person name="Garber M."/>
            <person name="Gentles A.J."/>
            <person name="Goodstadt L."/>
            <person name="Heger A."/>
            <person name="Jurka J."/>
            <person name="Kamal M."/>
            <person name="Mauceli E."/>
            <person name="Searle S.M."/>
            <person name="Sharpe T."/>
            <person name="Baker M.L."/>
            <person name="Batzer M.A."/>
            <person name="Benos P.V."/>
            <person name="Belov K."/>
            <person name="Clamp M."/>
            <person name="Cook A."/>
            <person name="Cuff J."/>
            <person name="Das R."/>
            <person name="Davidow L."/>
            <person name="Deakin J.E."/>
            <person name="Fazzari M.J."/>
            <person name="Glass J.L."/>
            <person name="Grabherr M."/>
            <person name="Greally J.M."/>
            <person name="Gu W."/>
            <person name="Hore T.A."/>
            <person name="Huttley G.A."/>
            <person name="Kleber M."/>
            <person name="Jirtle R.L."/>
            <person name="Koina E."/>
            <person name="Lee J.T."/>
            <person name="Mahony S."/>
            <person name="Marra M.A."/>
            <person name="Miller R.D."/>
            <person name="Nicholls R.D."/>
            <person name="Oda M."/>
            <person name="Papenfuss A.T."/>
            <person name="Parra Z.E."/>
            <person name="Pollock D.D."/>
            <person name="Ray D.A."/>
            <person name="Schein J.E."/>
            <person name="Speed T.P."/>
            <person name="Thompson K."/>
            <person name="VandeBerg J.L."/>
            <person name="Wade C.M."/>
            <person name="Walker J.A."/>
            <person name="Waters P.D."/>
            <person name="Webber C."/>
            <person name="Weidman J.R."/>
            <person name="Xie X."/>
            <person name="Zody M.C."/>
            <person name="Baldwin J."/>
            <person name="Abdouelleil A."/>
            <person name="Abdulkadir J."/>
            <person name="Abebe A."/>
            <person name="Abera B."/>
            <person name="Abreu J."/>
            <person name="Acer S.C."/>
            <person name="Aftuck L."/>
            <person name="Alexander A."/>
            <person name="An P."/>
            <person name="Anderson E."/>
            <person name="Anderson S."/>
            <person name="Arachi H."/>
            <person name="Azer M."/>
            <person name="Bachantsang P."/>
            <person name="Barry A."/>
            <person name="Bayul T."/>
            <person name="Berlin A."/>
            <person name="Bessette D."/>
            <person name="Bloom T."/>
            <person name="Bloom T."/>
            <person name="Boguslavskiy L."/>
            <person name="Bonnet C."/>
            <person name="Boukhgalter B."/>
            <person name="Bourzgui I."/>
            <person name="Brown A."/>
            <person name="Cahill P."/>
            <person name="Channer S."/>
            <person name="Cheshatsang Y."/>
            <person name="Chuda L."/>
            <person name="Citroen M."/>
            <person name="Collymore A."/>
            <person name="Cooke P."/>
            <person name="Costello M."/>
            <person name="D'Aco K."/>
            <person name="Daza R."/>
            <person name="De Haan G."/>
            <person name="DeGray S."/>
            <person name="DeMaso C."/>
            <person name="Dhargay N."/>
            <person name="Dooley K."/>
            <person name="Dooley E."/>
            <person name="Doricent M."/>
            <person name="Dorje P."/>
            <person name="Dorjee K."/>
            <person name="Dupes A."/>
            <person name="Elong R."/>
            <person name="Falk J."/>
            <person name="Farina A."/>
            <person name="Faro S."/>
            <person name="Ferguson D."/>
            <person name="Fisher S."/>
            <person name="Foley C.D."/>
            <person name="Franke A."/>
            <person name="Friedrich D."/>
            <person name="Gadbois L."/>
            <person name="Gearin G."/>
            <person name="Gearin C.R."/>
            <person name="Giannoukos G."/>
            <person name="Goode T."/>
            <person name="Graham J."/>
            <person name="Grandbois E."/>
            <person name="Grewal S."/>
            <person name="Gyaltsen K."/>
            <person name="Hafez N."/>
            <person name="Hagos B."/>
            <person name="Hall J."/>
            <person name="Henson C."/>
            <person name="Hollinger A."/>
            <person name="Honan T."/>
            <person name="Huard M.D."/>
            <person name="Hughes L."/>
            <person name="Hurhula B."/>
            <person name="Husby M.E."/>
            <person name="Kamat A."/>
            <person name="Kanga B."/>
            <person name="Kashin S."/>
            <person name="Khazanovich D."/>
            <person name="Kisner P."/>
            <person name="Lance K."/>
            <person name="Lara M."/>
            <person name="Lee W."/>
            <person name="Lennon N."/>
            <person name="Letendre F."/>
            <person name="LeVine R."/>
            <person name="Lipovsky A."/>
            <person name="Liu X."/>
            <person name="Liu J."/>
            <person name="Liu S."/>
            <person name="Lokyitsang T."/>
            <person name="Lokyitsang Y."/>
            <person name="Lubonja R."/>
            <person name="Lui A."/>
            <person name="MacDonald P."/>
            <person name="Magnisalis V."/>
            <person name="Maru K."/>
            <person name="Matthews C."/>
            <person name="McCusker W."/>
            <person name="McDonough S."/>
            <person name="Mehta T."/>
            <person name="Meldrim J."/>
            <person name="Meneus L."/>
            <person name="Mihai O."/>
            <person name="Mihalev A."/>
            <person name="Mihova T."/>
            <person name="Mittelman R."/>
            <person name="Mlenga V."/>
            <person name="Montmayeur A."/>
            <person name="Mulrain L."/>
            <person name="Navidi A."/>
            <person name="Naylor J."/>
            <person name="Negash T."/>
            <person name="Nguyen T."/>
            <person name="Nguyen N."/>
            <person name="Nicol R."/>
            <person name="Norbu C."/>
            <person name="Norbu N."/>
            <person name="Novod N."/>
            <person name="O'Neill B."/>
            <person name="Osman S."/>
            <person name="Markiewicz E."/>
            <person name="Oyono O.L."/>
            <person name="Patti C."/>
            <person name="Phunkhang P."/>
            <person name="Pierre F."/>
            <person name="Priest M."/>
            <person name="Raghuraman S."/>
            <person name="Rege F."/>
            <person name="Reyes R."/>
            <person name="Rise C."/>
            <person name="Rogov P."/>
            <person name="Ross K."/>
            <person name="Ryan E."/>
            <person name="Settipalli S."/>
            <person name="Shea T."/>
            <person name="Sherpa N."/>
            <person name="Shi L."/>
            <person name="Shih D."/>
            <person name="Sparrow T."/>
            <person name="Spaulding J."/>
            <person name="Stalker J."/>
            <person name="Stange-Thomann N."/>
            <person name="Stavropoulos S."/>
            <person name="Stone C."/>
            <person name="Strader C."/>
            <person name="Tesfaye S."/>
            <person name="Thomson T."/>
            <person name="Thoulutsang Y."/>
            <person name="Thoulutsang D."/>
            <person name="Topham K."/>
            <person name="Topping I."/>
            <person name="Tsamla T."/>
            <person name="Vassiliev H."/>
            <person name="Vo A."/>
            <person name="Wangchuk T."/>
            <person name="Wangdi T."/>
            <person name="Weiand M."/>
            <person name="Wilkinson J."/>
            <person name="Wilson A."/>
            <person name="Yadav S."/>
            <person name="Young G."/>
            <person name="Yu Q."/>
            <person name="Zembek L."/>
            <person name="Zhong D."/>
            <person name="Zimmer A."/>
            <person name="Zwirko Z."/>
            <person name="Jaffe D.B."/>
            <person name="Alvarez P."/>
            <person name="Brockman W."/>
            <person name="Butler J."/>
            <person name="Chin C."/>
            <person name="Gnerre S."/>
            <person name="MacCallum I."/>
            <person name="Graves J.A."/>
            <person name="Ponting C.P."/>
            <person name="Breen M."/>
            <person name="Samollow P.B."/>
            <person name="Lander E.S."/>
            <person name="Lindblad-Toh K."/>
        </authorList>
    </citation>
    <scope>NUCLEOTIDE SEQUENCE [LARGE SCALE GENOMIC DNA]</scope>
</reference>
<evidence type="ECO:0000256" key="6">
    <source>
        <dbReference type="ARBA" id="ARBA00023136"/>
    </source>
</evidence>
<organism evidence="11 12">
    <name type="scientific">Monodelphis domestica</name>
    <name type="common">Gray short-tailed opossum</name>
    <dbReference type="NCBI Taxonomy" id="13616"/>
    <lineage>
        <taxon>Eukaryota</taxon>
        <taxon>Metazoa</taxon>
        <taxon>Chordata</taxon>
        <taxon>Craniata</taxon>
        <taxon>Vertebrata</taxon>
        <taxon>Euteleostomi</taxon>
        <taxon>Mammalia</taxon>
        <taxon>Metatheria</taxon>
        <taxon>Didelphimorphia</taxon>
        <taxon>Didelphidae</taxon>
        <taxon>Monodelphis</taxon>
    </lineage>
</organism>
<reference evidence="11" key="3">
    <citation type="submission" date="2025-09" db="UniProtKB">
        <authorList>
            <consortium name="Ensembl"/>
        </authorList>
    </citation>
    <scope>IDENTIFICATION</scope>
</reference>
<keyword evidence="12" id="KW-1185">Reference proteome</keyword>
<dbReference type="Ensembl" id="ENSMODT00000015958.3">
    <property type="protein sequence ID" value="ENSMODP00000015668.3"/>
    <property type="gene ID" value="ENSMODG00000012517.4"/>
</dbReference>
<sequence>MVRNRLTPGGLQTLRVNPVASPSNSHTVRLNISWTLKQDGSIQMLKATKICVNGGGQFLSYGCVRCNYTEAFYNQTPPSGSKWEFHYVGFPIQPETTYFIRAHNIPPANMNEDSTAISVEFTSSGCKNPVMKYTRKCQEDENQWTANITACQEENVVQVNFSTSSFGLKYNVLVLKEGEVLNNTETKELNQSWVSVVIPVPVEEGKGDTVQIIPHFSTCSYVCPRRSATIFSCPEILRPVEPNKSQPWKYQLFIILPSLGVALWVLAVGLYLLWRHERVKKILFHTPVLLPPIKVLIIYHPHVCFYHAVCDFAEYLQDHCRSDVILDQWQKRKIAEVGLVLWVTTQKKEADKIIFFFSSQACTCDSFCYPNAGGHRDSSQDLFTLAFNLFCSDLKSQVSLHKYLVVSLGKVTLAEDHSALGVCPKYQLMKDAMLFCKDLLTI</sequence>
<dbReference type="InterPro" id="IPR039465">
    <property type="entry name" value="IL-17_rcpt-like"/>
</dbReference>
<protein>
    <submittedName>
        <fullName evidence="11">Interleukin 17 receptor B</fullName>
    </submittedName>
</protein>
<evidence type="ECO:0000256" key="2">
    <source>
        <dbReference type="ARBA" id="ARBA00022475"/>
    </source>
</evidence>
<dbReference type="OMA" id="HKYMVVY"/>
<dbReference type="Pfam" id="PF08357">
    <property type="entry name" value="SEFIR"/>
    <property type="match status" value="1"/>
</dbReference>
<evidence type="ECO:0000256" key="3">
    <source>
        <dbReference type="ARBA" id="ARBA00022692"/>
    </source>
</evidence>
<dbReference type="FunFam" id="2.60.40.2160:FF:000002">
    <property type="entry name" value="Interleukin 17 receptor B"/>
    <property type="match status" value="1"/>
</dbReference>
<dbReference type="RefSeq" id="XP_056660144.1">
    <property type="nucleotide sequence ID" value="XM_056804166.1"/>
</dbReference>
<dbReference type="PROSITE" id="PS51534">
    <property type="entry name" value="SEFIR"/>
    <property type="match status" value="1"/>
</dbReference>
<evidence type="ECO:0000256" key="5">
    <source>
        <dbReference type="ARBA" id="ARBA00022989"/>
    </source>
</evidence>
<gene>
    <name evidence="11" type="primary">IL17RB</name>
</gene>
<comment type="subcellular location">
    <subcellularLocation>
        <location evidence="1">Cell membrane</location>
        <topology evidence="1">Single-pass type I membrane protein</topology>
    </subcellularLocation>
</comment>
<dbReference type="Proteomes" id="UP000002280">
    <property type="component" value="Chromosome 6"/>
</dbReference>
<dbReference type="OrthoDB" id="5572108at2759"/>
<dbReference type="GO" id="GO:0030368">
    <property type="term" value="F:interleukin-17 receptor activity"/>
    <property type="evidence" value="ECO:0007669"/>
    <property type="project" value="InterPro"/>
</dbReference>
<dbReference type="eggNOG" id="ENOG502RD98">
    <property type="taxonomic scope" value="Eukaryota"/>
</dbReference>
<keyword evidence="2" id="KW-1003">Cell membrane</keyword>
<keyword evidence="3 9" id="KW-0812">Transmembrane</keyword>
<dbReference type="RefSeq" id="XP_056660145.1">
    <property type="nucleotide sequence ID" value="XM_056804167.1"/>
</dbReference>
<name>F6Q0J4_MONDO</name>
<reference evidence="11" key="2">
    <citation type="submission" date="2025-08" db="UniProtKB">
        <authorList>
            <consortium name="Ensembl"/>
        </authorList>
    </citation>
    <scope>IDENTIFICATION</scope>
</reference>